<keyword evidence="6" id="KW-0067">ATP-binding</keyword>
<keyword evidence="10" id="KW-1185">Reference proteome</keyword>
<feature type="domain" description="Polymerase beta nucleotidyltransferase" evidence="8">
    <location>
        <begin position="14"/>
        <end position="105"/>
    </location>
</feature>
<dbReference type="PANTHER" id="PTHR33571">
    <property type="entry name" value="SSL8005 PROTEIN"/>
    <property type="match status" value="1"/>
</dbReference>
<evidence type="ECO:0000256" key="4">
    <source>
        <dbReference type="ARBA" id="ARBA00022723"/>
    </source>
</evidence>
<dbReference type="InterPro" id="IPR052038">
    <property type="entry name" value="Type-VII_TA_antitoxin"/>
</dbReference>
<sequence>MELPSEIKLHFDELTRLCEKYSVHKLYSFGSINTDHFDHEKSDVDLWVELEPMPPLEKGEKLMNLWDDLEVLFSRKVDLLTEQPLKNPILQQSIEKNKRLIYERKGKKVPG</sequence>
<comment type="caution">
    <text evidence="9">The sequence shown here is derived from an EMBL/GenBank/DDBJ whole genome shotgun (WGS) entry which is preliminary data.</text>
</comment>
<name>A0A7C9FDT7_9BACT</name>
<evidence type="ECO:0000256" key="3">
    <source>
        <dbReference type="ARBA" id="ARBA00022695"/>
    </source>
</evidence>
<dbReference type="InterPro" id="IPR043519">
    <property type="entry name" value="NT_sf"/>
</dbReference>
<dbReference type="EMBL" id="WHLY01000002">
    <property type="protein sequence ID" value="MPR35047.1"/>
    <property type="molecule type" value="Genomic_DNA"/>
</dbReference>
<evidence type="ECO:0000259" key="8">
    <source>
        <dbReference type="Pfam" id="PF18765"/>
    </source>
</evidence>
<dbReference type="AlphaFoldDB" id="A0A7C9FDT7"/>
<protein>
    <submittedName>
        <fullName evidence="9">DNA polymerase subunit beta</fullName>
    </submittedName>
</protein>
<accession>A0A7C9FDT7</accession>
<reference evidence="9 10" key="1">
    <citation type="submission" date="2019-10" db="EMBL/GenBank/DDBJ databases">
        <title>Draft Genome Sequence of Cytophagaceae sp. SJW1-29.</title>
        <authorList>
            <person name="Choi A."/>
        </authorList>
    </citation>
    <scope>NUCLEOTIDE SEQUENCE [LARGE SCALE GENOMIC DNA]</scope>
    <source>
        <strain evidence="9 10">SJW1-29</strain>
    </source>
</reference>
<gene>
    <name evidence="9" type="ORF">GBK04_17235</name>
</gene>
<keyword evidence="5" id="KW-0547">Nucleotide-binding</keyword>
<dbReference type="GO" id="GO:0005524">
    <property type="term" value="F:ATP binding"/>
    <property type="evidence" value="ECO:0007669"/>
    <property type="project" value="UniProtKB-KW"/>
</dbReference>
<proteinExistence type="predicted"/>
<comment type="cofactor">
    <cofactor evidence="1">
        <name>Mg(2+)</name>
        <dbReference type="ChEBI" id="CHEBI:18420"/>
    </cofactor>
</comment>
<evidence type="ECO:0000256" key="1">
    <source>
        <dbReference type="ARBA" id="ARBA00001946"/>
    </source>
</evidence>
<dbReference type="GO" id="GO:0046872">
    <property type="term" value="F:metal ion binding"/>
    <property type="evidence" value="ECO:0007669"/>
    <property type="project" value="UniProtKB-KW"/>
</dbReference>
<organism evidence="9 10">
    <name type="scientific">Salmonirosea aquatica</name>
    <dbReference type="NCBI Taxonomy" id="2654236"/>
    <lineage>
        <taxon>Bacteria</taxon>
        <taxon>Pseudomonadati</taxon>
        <taxon>Bacteroidota</taxon>
        <taxon>Cytophagia</taxon>
        <taxon>Cytophagales</taxon>
        <taxon>Spirosomataceae</taxon>
        <taxon>Salmonirosea</taxon>
    </lineage>
</organism>
<evidence type="ECO:0000313" key="10">
    <source>
        <dbReference type="Proteomes" id="UP000479293"/>
    </source>
</evidence>
<dbReference type="InterPro" id="IPR041633">
    <property type="entry name" value="Polbeta"/>
</dbReference>
<evidence type="ECO:0000313" key="9">
    <source>
        <dbReference type="EMBL" id="MPR35047.1"/>
    </source>
</evidence>
<dbReference type="Proteomes" id="UP000479293">
    <property type="component" value="Unassembled WGS sequence"/>
</dbReference>
<keyword evidence="4" id="KW-0479">Metal-binding</keyword>
<evidence type="ECO:0000256" key="7">
    <source>
        <dbReference type="ARBA" id="ARBA00022842"/>
    </source>
</evidence>
<keyword evidence="2" id="KW-0808">Transferase</keyword>
<dbReference type="CDD" id="cd05403">
    <property type="entry name" value="NT_KNTase_like"/>
    <property type="match status" value="1"/>
</dbReference>
<evidence type="ECO:0000256" key="5">
    <source>
        <dbReference type="ARBA" id="ARBA00022741"/>
    </source>
</evidence>
<dbReference type="RefSeq" id="WP_152761768.1">
    <property type="nucleotide sequence ID" value="NZ_WHLY01000002.1"/>
</dbReference>
<dbReference type="GO" id="GO:0016779">
    <property type="term" value="F:nucleotidyltransferase activity"/>
    <property type="evidence" value="ECO:0007669"/>
    <property type="project" value="UniProtKB-KW"/>
</dbReference>
<evidence type="ECO:0000256" key="2">
    <source>
        <dbReference type="ARBA" id="ARBA00022679"/>
    </source>
</evidence>
<evidence type="ECO:0000256" key="6">
    <source>
        <dbReference type="ARBA" id="ARBA00022840"/>
    </source>
</evidence>
<dbReference type="PANTHER" id="PTHR33571:SF12">
    <property type="entry name" value="BSL3053 PROTEIN"/>
    <property type="match status" value="1"/>
</dbReference>
<dbReference type="SUPFAM" id="SSF81301">
    <property type="entry name" value="Nucleotidyltransferase"/>
    <property type="match status" value="1"/>
</dbReference>
<dbReference type="Gene3D" id="3.30.460.10">
    <property type="entry name" value="Beta Polymerase, domain 2"/>
    <property type="match status" value="1"/>
</dbReference>
<dbReference type="Pfam" id="PF18765">
    <property type="entry name" value="Polbeta"/>
    <property type="match status" value="1"/>
</dbReference>
<keyword evidence="3" id="KW-0548">Nucleotidyltransferase</keyword>
<keyword evidence="7" id="KW-0460">Magnesium</keyword>